<dbReference type="InterPro" id="IPR050227">
    <property type="entry name" value="Rab"/>
</dbReference>
<comment type="caution">
    <text evidence="4">The sequence shown here is derived from an EMBL/GenBank/DDBJ whole genome shotgun (WGS) entry which is preliminary data.</text>
</comment>
<dbReference type="OrthoDB" id="9989112at2759"/>
<dbReference type="EMBL" id="LTDL01000014">
    <property type="protein sequence ID" value="OAG31855.1"/>
    <property type="molecule type" value="Genomic_DNA"/>
</dbReference>
<dbReference type="VEuPathDB" id="MicrosporidiaDB:NEDG_00330"/>
<dbReference type="SMART" id="SM00174">
    <property type="entry name" value="RHO"/>
    <property type="match status" value="1"/>
</dbReference>
<sequence>MGHEEYTHLFKILVVGSSGVGKTCLLLRCTESIYKEVYGSTIGVDFKMKTIQLGSEKVKLQLWDTAGQERFRTITSSYYRNAQGIILVFDITDRETFTDLKGWISEISNNTTAPVVLLILGNKIDEQERMGAKVTRAEVEAFIALCSSDKLLIKGYREVSAKTGEMVAEAFEEIAQTIKQELPNAPSAQARGIRLETDESVSNWCC</sequence>
<keyword evidence="2" id="KW-0342">GTP-binding</keyword>
<dbReference type="InterPro" id="IPR027417">
    <property type="entry name" value="P-loop_NTPase"/>
</dbReference>
<dbReference type="CDD" id="cd00154">
    <property type="entry name" value="Rab"/>
    <property type="match status" value="1"/>
</dbReference>
<dbReference type="SMART" id="SM00176">
    <property type="entry name" value="RAN"/>
    <property type="match status" value="1"/>
</dbReference>
<dbReference type="FunFam" id="3.40.50.300:FF:001129">
    <property type="entry name" value="ras-related protein Rab-44 isoform X2"/>
    <property type="match status" value="1"/>
</dbReference>
<dbReference type="InterPro" id="IPR001806">
    <property type="entry name" value="Small_GTPase"/>
</dbReference>
<name>A0A177EIS8_9MICR</name>
<dbReference type="SMART" id="SM00173">
    <property type="entry name" value="RAS"/>
    <property type="match status" value="1"/>
</dbReference>
<keyword evidence="3" id="KW-0449">Lipoprotein</keyword>
<reference evidence="4 5" key="1">
    <citation type="submission" date="2016-02" db="EMBL/GenBank/DDBJ databases">
        <title>Discovery of a natural microsporidian pathogen with a broad tissue tropism in Caenorhabditis elegans.</title>
        <authorList>
            <person name="Luallen R.J."/>
            <person name="Reinke A.W."/>
            <person name="Tong L."/>
            <person name="Botts M.R."/>
            <person name="Felix M.-A."/>
            <person name="Troemel E.R."/>
        </authorList>
    </citation>
    <scope>NUCLEOTIDE SEQUENCE [LARGE SCALE GENOMIC DNA]</scope>
    <source>
        <strain evidence="4 5">JUm2807</strain>
    </source>
</reference>
<dbReference type="NCBIfam" id="TIGR00231">
    <property type="entry name" value="small_GTP"/>
    <property type="match status" value="1"/>
</dbReference>
<dbReference type="GO" id="GO:0003924">
    <property type="term" value="F:GTPase activity"/>
    <property type="evidence" value="ECO:0007669"/>
    <property type="project" value="InterPro"/>
</dbReference>
<dbReference type="Proteomes" id="UP000185944">
    <property type="component" value="Unassembled WGS sequence"/>
</dbReference>
<proteinExistence type="predicted"/>
<dbReference type="PROSITE" id="PS51421">
    <property type="entry name" value="RAS"/>
    <property type="match status" value="1"/>
</dbReference>
<dbReference type="AlphaFoldDB" id="A0A177EIS8"/>
<protein>
    <submittedName>
        <fullName evidence="4">Ras-related protein Rab-1A</fullName>
    </submittedName>
</protein>
<dbReference type="PANTHER" id="PTHR47977">
    <property type="entry name" value="RAS-RELATED PROTEIN RAB"/>
    <property type="match status" value="1"/>
</dbReference>
<dbReference type="SMART" id="SM00175">
    <property type="entry name" value="RAB"/>
    <property type="match status" value="1"/>
</dbReference>
<dbReference type="Gene3D" id="3.40.50.300">
    <property type="entry name" value="P-loop containing nucleotide triphosphate hydrolases"/>
    <property type="match status" value="1"/>
</dbReference>
<dbReference type="Pfam" id="PF00071">
    <property type="entry name" value="Ras"/>
    <property type="match status" value="1"/>
</dbReference>
<gene>
    <name evidence="4" type="ORF">NEDG_00330</name>
</gene>
<dbReference type="PRINTS" id="PR00449">
    <property type="entry name" value="RASTRNSFRMNG"/>
</dbReference>
<dbReference type="SMART" id="SM00177">
    <property type="entry name" value="ARF"/>
    <property type="match status" value="1"/>
</dbReference>
<evidence type="ECO:0000256" key="3">
    <source>
        <dbReference type="ARBA" id="ARBA00023288"/>
    </source>
</evidence>
<dbReference type="GO" id="GO:0005525">
    <property type="term" value="F:GTP binding"/>
    <property type="evidence" value="ECO:0007669"/>
    <property type="project" value="UniProtKB-KW"/>
</dbReference>
<dbReference type="STRING" id="1805483.A0A177EIS8"/>
<evidence type="ECO:0000313" key="4">
    <source>
        <dbReference type="EMBL" id="OAG31855.1"/>
    </source>
</evidence>
<dbReference type="PROSITE" id="PS51417">
    <property type="entry name" value="ARF"/>
    <property type="match status" value="1"/>
</dbReference>
<dbReference type="RefSeq" id="XP_067545456.1">
    <property type="nucleotide sequence ID" value="XM_067687748.1"/>
</dbReference>
<evidence type="ECO:0000256" key="2">
    <source>
        <dbReference type="ARBA" id="ARBA00023134"/>
    </source>
</evidence>
<dbReference type="PROSITE" id="PS51419">
    <property type="entry name" value="RAB"/>
    <property type="match status" value="1"/>
</dbReference>
<dbReference type="InterPro" id="IPR005225">
    <property type="entry name" value="Small_GTP-bd"/>
</dbReference>
<organism evidence="4 5">
    <name type="scientific">Nematocida displodere</name>
    <dbReference type="NCBI Taxonomy" id="1805483"/>
    <lineage>
        <taxon>Eukaryota</taxon>
        <taxon>Fungi</taxon>
        <taxon>Fungi incertae sedis</taxon>
        <taxon>Microsporidia</taxon>
        <taxon>Nematocida</taxon>
    </lineage>
</organism>
<keyword evidence="1" id="KW-0547">Nucleotide-binding</keyword>
<keyword evidence="5" id="KW-1185">Reference proteome</keyword>
<accession>A0A177EIS8</accession>
<dbReference type="GeneID" id="93646680"/>
<evidence type="ECO:0000313" key="5">
    <source>
        <dbReference type="Proteomes" id="UP000185944"/>
    </source>
</evidence>
<dbReference type="SUPFAM" id="SSF52540">
    <property type="entry name" value="P-loop containing nucleoside triphosphate hydrolases"/>
    <property type="match status" value="1"/>
</dbReference>
<evidence type="ECO:0000256" key="1">
    <source>
        <dbReference type="ARBA" id="ARBA00022741"/>
    </source>
</evidence>